<evidence type="ECO:0000313" key="1">
    <source>
        <dbReference type="EMBL" id="PIZ45017.1"/>
    </source>
</evidence>
<protein>
    <recommendedName>
        <fullName evidence="3">HAD family hydrolase</fullName>
    </recommendedName>
</protein>
<dbReference type="EMBL" id="PFNL01000154">
    <property type="protein sequence ID" value="PIZ45017.1"/>
    <property type="molecule type" value="Genomic_DNA"/>
</dbReference>
<dbReference type="Proteomes" id="UP000228920">
    <property type="component" value="Unassembled WGS sequence"/>
</dbReference>
<dbReference type="PANTHER" id="PTHR38659:SF1">
    <property type="entry name" value="METAL DEPENDENT PHOSPHOHYDROLASE"/>
    <property type="match status" value="1"/>
</dbReference>
<accession>A0A2M7TG78</accession>
<name>A0A2M7TG78_UNCKA</name>
<dbReference type="AlphaFoldDB" id="A0A2M7TG78"/>
<evidence type="ECO:0000313" key="2">
    <source>
        <dbReference type="Proteomes" id="UP000228920"/>
    </source>
</evidence>
<gene>
    <name evidence="1" type="ORF">COY32_05745</name>
</gene>
<reference evidence="2" key="1">
    <citation type="submission" date="2017-09" db="EMBL/GenBank/DDBJ databases">
        <title>Depth-based differentiation of microbial function through sediment-hosted aquifers and enrichment of novel symbionts in the deep terrestrial subsurface.</title>
        <authorList>
            <person name="Probst A.J."/>
            <person name="Ladd B."/>
            <person name="Jarett J.K."/>
            <person name="Geller-Mcgrath D.E."/>
            <person name="Sieber C.M.K."/>
            <person name="Emerson J.B."/>
            <person name="Anantharaman K."/>
            <person name="Thomas B.C."/>
            <person name="Malmstrom R."/>
            <person name="Stieglmeier M."/>
            <person name="Klingl A."/>
            <person name="Woyke T."/>
            <person name="Ryan C.M."/>
            <person name="Banfield J.F."/>
        </authorList>
    </citation>
    <scope>NUCLEOTIDE SEQUENCE [LARGE SCALE GENOMIC DNA]</scope>
</reference>
<comment type="caution">
    <text evidence="1">The sequence shown here is derived from an EMBL/GenBank/DDBJ whole genome shotgun (WGS) entry which is preliminary data.</text>
</comment>
<evidence type="ECO:0008006" key="3">
    <source>
        <dbReference type="Google" id="ProtNLM"/>
    </source>
</evidence>
<dbReference type="SUPFAM" id="SSF109604">
    <property type="entry name" value="HD-domain/PDEase-like"/>
    <property type="match status" value="1"/>
</dbReference>
<organism evidence="1 2">
    <name type="scientific">candidate division WWE3 bacterium CG_4_10_14_0_2_um_filter_41_14</name>
    <dbReference type="NCBI Taxonomy" id="1975072"/>
    <lineage>
        <taxon>Bacteria</taxon>
        <taxon>Katanobacteria</taxon>
    </lineage>
</organism>
<dbReference type="PANTHER" id="PTHR38659">
    <property type="entry name" value="METAL-DEPENDENT PHOSPHOHYDROLASE"/>
    <property type="match status" value="1"/>
</dbReference>
<sequence>MSFCMINRDQTFQKINELIENNNLVKHCLAVEAAMLWYADYFKVSPSERIEWGIVGLIHDADWEKYPSQHPRVIVEWLEQQGASDAICNAVSAHGIDFGVEPKTLMAKTLRGVDELSGFIVAVTLVRESRRLSDVTVDSVLKKLKTSGFAKNINRDHISIGAEQLDIDLPQHISNTIDAMNAVSTELGL</sequence>
<proteinExistence type="predicted"/>